<dbReference type="RefSeq" id="WP_254735149.1">
    <property type="nucleotide sequence ID" value="NZ_CP101127.1"/>
</dbReference>
<dbReference type="EMBL" id="CP101127">
    <property type="protein sequence ID" value="UTO25595.1"/>
    <property type="molecule type" value="Genomic_DNA"/>
</dbReference>
<dbReference type="AlphaFoldDB" id="A0A9Q9BVM9"/>
<protein>
    <submittedName>
        <fullName evidence="1">Uncharacterized protein</fullName>
    </submittedName>
</protein>
<sequence length="91" mass="10102">MVLMSSLVLISLSLTSIFKDCKTLSRKETFLWFEKTVVSVTIEESAVIAAPAADQIITLFFGFWVLTLSWFDCNFSSTLVSCLTCLGNSSF</sequence>
<evidence type="ECO:0000313" key="1">
    <source>
        <dbReference type="EMBL" id="UTO25595.1"/>
    </source>
</evidence>
<dbReference type="Proteomes" id="UP001059349">
    <property type="component" value="Chromosome"/>
</dbReference>
<proteinExistence type="predicted"/>
<reference evidence="1" key="1">
    <citation type="submission" date="2022-07" db="EMBL/GenBank/DDBJ databases">
        <title>Complete genome of Mycoplasma hyosynoviae B1.</title>
        <authorList>
            <person name="Spergser J."/>
        </authorList>
    </citation>
    <scope>NUCLEOTIDE SEQUENCE</scope>
    <source>
        <strain evidence="1">B1</strain>
    </source>
</reference>
<dbReference type="GeneID" id="75105205"/>
<name>A0A9Q9BVM9_9BACT</name>
<evidence type="ECO:0000313" key="2">
    <source>
        <dbReference type="Proteomes" id="UP001059349"/>
    </source>
</evidence>
<accession>A0A9Q9BVM9</accession>
<organism evidence="1 2">
    <name type="scientific">Metamycoplasma hyosynoviae</name>
    <dbReference type="NCBI Taxonomy" id="29559"/>
    <lineage>
        <taxon>Bacteria</taxon>
        <taxon>Bacillati</taxon>
        <taxon>Mycoplasmatota</taxon>
        <taxon>Mycoplasmoidales</taxon>
        <taxon>Metamycoplasmataceae</taxon>
        <taxon>Metamycoplasma</taxon>
    </lineage>
</organism>
<gene>
    <name evidence="1" type="ORF">NMG93_01790</name>
</gene>